<dbReference type="EMBL" id="JAPDNT010000004">
    <property type="protein sequence ID" value="MCW3474503.1"/>
    <property type="molecule type" value="Genomic_DNA"/>
</dbReference>
<dbReference type="Gene3D" id="2.60.40.420">
    <property type="entry name" value="Cupredoxins - blue copper proteins"/>
    <property type="match status" value="1"/>
</dbReference>
<reference evidence="8" key="1">
    <citation type="submission" date="2022-09" db="EMBL/GenBank/DDBJ databases">
        <title>Rhodovastum sp. nov. RN2-1 isolated from soil in Seongnam, South Korea.</title>
        <authorList>
            <person name="Le N.T."/>
        </authorList>
    </citation>
    <scope>NUCLEOTIDE SEQUENCE</scope>
    <source>
        <strain evidence="8">RN2-1</strain>
    </source>
</reference>
<dbReference type="InterPro" id="IPR035668">
    <property type="entry name" value="Amicyanin"/>
</dbReference>
<feature type="binding site" evidence="5">
    <location>
        <position position="105"/>
    </location>
    <ligand>
        <name>Cu cation</name>
        <dbReference type="ChEBI" id="CHEBI:23378"/>
    </ligand>
</feature>
<dbReference type="CDD" id="cd13921">
    <property type="entry name" value="Amicyanin"/>
    <property type="match status" value="1"/>
</dbReference>
<dbReference type="GO" id="GO:0009055">
    <property type="term" value="F:electron transfer activity"/>
    <property type="evidence" value="ECO:0007669"/>
    <property type="project" value="InterPro"/>
</dbReference>
<accession>A0AA41YQ01</accession>
<feature type="chain" id="PRO_5041264914" evidence="6">
    <location>
        <begin position="26"/>
        <end position="109"/>
    </location>
</feature>
<keyword evidence="2" id="KW-0813">Transport</keyword>
<dbReference type="GO" id="GO:0005507">
    <property type="term" value="F:copper ion binding"/>
    <property type="evidence" value="ECO:0007669"/>
    <property type="project" value="InterPro"/>
</dbReference>
<dbReference type="InterPro" id="IPR028096">
    <property type="entry name" value="EfeO_Cupredoxin"/>
</dbReference>
<comment type="caution">
    <text evidence="8">The sequence shown here is derived from an EMBL/GenBank/DDBJ whole genome shotgun (WGS) entry which is preliminary data.</text>
</comment>
<keyword evidence="3" id="KW-0574">Periplasm</keyword>
<feature type="domain" description="EfeO-type cupredoxin-like" evidence="7">
    <location>
        <begin position="14"/>
        <end position="108"/>
    </location>
</feature>
<keyword evidence="4" id="KW-0249">Electron transport</keyword>
<keyword evidence="5" id="KW-0186">Copper</keyword>
<evidence type="ECO:0000256" key="3">
    <source>
        <dbReference type="ARBA" id="ARBA00022764"/>
    </source>
</evidence>
<keyword evidence="6" id="KW-0732">Signal</keyword>
<protein>
    <submittedName>
        <fullName evidence="8">Cupredoxin family copper-binding protein</fullName>
    </submittedName>
</protein>
<dbReference type="PANTHER" id="PTHR36507:SF1">
    <property type="entry name" value="BLL1555 PROTEIN"/>
    <property type="match status" value="1"/>
</dbReference>
<comment type="cofactor">
    <cofactor evidence="5">
        <name>Cu cation</name>
        <dbReference type="ChEBI" id="CHEBI:23378"/>
    </cofactor>
    <text evidence="5">Binds 1 copper ion per subunit.</text>
</comment>
<evidence type="ECO:0000256" key="2">
    <source>
        <dbReference type="ARBA" id="ARBA00022448"/>
    </source>
</evidence>
<dbReference type="AlphaFoldDB" id="A0AA41YQ01"/>
<keyword evidence="9" id="KW-1185">Reference proteome</keyword>
<name>A0AA41YQ01_9PROT</name>
<dbReference type="Proteomes" id="UP001165679">
    <property type="component" value="Unassembled WGS sequence"/>
</dbReference>
<dbReference type="Pfam" id="PF13473">
    <property type="entry name" value="Cupredoxin_1"/>
    <property type="match status" value="1"/>
</dbReference>
<keyword evidence="5" id="KW-0479">Metal-binding</keyword>
<proteinExistence type="predicted"/>
<dbReference type="RefSeq" id="WP_264713146.1">
    <property type="nucleotide sequence ID" value="NZ_JAPDNT010000004.1"/>
</dbReference>
<evidence type="ECO:0000256" key="5">
    <source>
        <dbReference type="PIRSR" id="PIRSR602386-1"/>
    </source>
</evidence>
<feature type="signal peptide" evidence="6">
    <location>
        <begin position="1"/>
        <end position="25"/>
    </location>
</feature>
<gene>
    <name evidence="8" type="ORF">OL599_07890</name>
</gene>
<comment type="subcellular location">
    <subcellularLocation>
        <location evidence="1">Periplasm</location>
    </subcellularLocation>
</comment>
<evidence type="ECO:0000256" key="6">
    <source>
        <dbReference type="SAM" id="SignalP"/>
    </source>
</evidence>
<evidence type="ECO:0000256" key="1">
    <source>
        <dbReference type="ARBA" id="ARBA00004418"/>
    </source>
</evidence>
<dbReference type="SUPFAM" id="SSF49503">
    <property type="entry name" value="Cupredoxins"/>
    <property type="match status" value="1"/>
</dbReference>
<evidence type="ECO:0000259" key="7">
    <source>
        <dbReference type="Pfam" id="PF13473"/>
    </source>
</evidence>
<feature type="binding site" evidence="5">
    <location>
        <position position="60"/>
    </location>
    <ligand>
        <name>Cu cation</name>
        <dbReference type="ChEBI" id="CHEBI:23378"/>
    </ligand>
</feature>
<evidence type="ECO:0000313" key="9">
    <source>
        <dbReference type="Proteomes" id="UP001165679"/>
    </source>
</evidence>
<organism evidence="8 9">
    <name type="scientific">Limobrevibacterium gyesilva</name>
    <dbReference type="NCBI Taxonomy" id="2991712"/>
    <lineage>
        <taxon>Bacteria</taxon>
        <taxon>Pseudomonadati</taxon>
        <taxon>Pseudomonadota</taxon>
        <taxon>Alphaproteobacteria</taxon>
        <taxon>Acetobacterales</taxon>
        <taxon>Acetobacteraceae</taxon>
        <taxon>Limobrevibacterium</taxon>
    </lineage>
</organism>
<feature type="binding site" evidence="5">
    <location>
        <position position="99"/>
    </location>
    <ligand>
        <name>Cu cation</name>
        <dbReference type="ChEBI" id="CHEBI:23378"/>
    </ligand>
</feature>
<evidence type="ECO:0000256" key="4">
    <source>
        <dbReference type="ARBA" id="ARBA00022982"/>
    </source>
</evidence>
<reference evidence="8" key="2">
    <citation type="submission" date="2022-10" db="EMBL/GenBank/DDBJ databases">
        <authorList>
            <person name="Trinh H.N."/>
        </authorList>
    </citation>
    <scope>NUCLEOTIDE SEQUENCE</scope>
    <source>
        <strain evidence="8">RN2-1</strain>
    </source>
</reference>
<feature type="binding site" evidence="5">
    <location>
        <position position="96"/>
    </location>
    <ligand>
        <name>Cu cation</name>
        <dbReference type="ChEBI" id="CHEBI:23378"/>
    </ligand>
</feature>
<dbReference type="GO" id="GO:0042597">
    <property type="term" value="C:periplasmic space"/>
    <property type="evidence" value="ECO:0007669"/>
    <property type="project" value="UniProtKB-SubCell"/>
</dbReference>
<dbReference type="InterPro" id="IPR002386">
    <property type="entry name" value="Amicyanin/Pseudoazurin"/>
</dbReference>
<sequence>MQRRALLLSALVPVAALSLPRAARAADTEVTIDNFTFSPALVTVSAGTRLIWTNRDDIPHMVVSALRPPAFKSKVLDTDDAFAMVFDTPGTYSYFCGLHPHMQGMVVVT</sequence>
<evidence type="ECO:0000313" key="8">
    <source>
        <dbReference type="EMBL" id="MCW3474503.1"/>
    </source>
</evidence>
<dbReference type="PANTHER" id="PTHR36507">
    <property type="entry name" value="BLL1555 PROTEIN"/>
    <property type="match status" value="1"/>
</dbReference>
<dbReference type="InterPro" id="IPR008972">
    <property type="entry name" value="Cupredoxin"/>
</dbReference>
<dbReference type="InterPro" id="IPR052721">
    <property type="entry name" value="ET_Amicyanin"/>
</dbReference>
<dbReference type="PRINTS" id="PR00155">
    <property type="entry name" value="AMICYANIN"/>
</dbReference>